<gene>
    <name evidence="1" type="ORF">MNEG_10826</name>
</gene>
<keyword evidence="1" id="KW-0418">Kinase</keyword>
<dbReference type="EMBL" id="KK102694">
    <property type="protein sequence ID" value="KIY97138.1"/>
    <property type="molecule type" value="Genomic_DNA"/>
</dbReference>
<proteinExistence type="predicted"/>
<evidence type="ECO:0000313" key="2">
    <source>
        <dbReference type="Proteomes" id="UP000054498"/>
    </source>
</evidence>
<dbReference type="AlphaFoldDB" id="A0A0D2KNA5"/>
<evidence type="ECO:0000313" key="1">
    <source>
        <dbReference type="EMBL" id="KIY97138.1"/>
    </source>
</evidence>
<keyword evidence="2" id="KW-1185">Reference proteome</keyword>
<dbReference type="STRING" id="145388.A0A0D2KNA5"/>
<reference evidence="1 2" key="1">
    <citation type="journal article" date="2013" name="BMC Genomics">
        <title>Reconstruction of the lipid metabolism for the microalga Monoraphidium neglectum from its genome sequence reveals characteristics suitable for biofuel production.</title>
        <authorList>
            <person name="Bogen C."/>
            <person name="Al-Dilaimi A."/>
            <person name="Albersmeier A."/>
            <person name="Wichmann J."/>
            <person name="Grundmann M."/>
            <person name="Rupp O."/>
            <person name="Lauersen K.J."/>
            <person name="Blifernez-Klassen O."/>
            <person name="Kalinowski J."/>
            <person name="Goesmann A."/>
            <person name="Mussgnug J.H."/>
            <person name="Kruse O."/>
        </authorList>
    </citation>
    <scope>NUCLEOTIDE SEQUENCE [LARGE SCALE GENOMIC DNA]</scope>
    <source>
        <strain evidence="1 2">SAG 48.87</strain>
    </source>
</reference>
<dbReference type="GeneID" id="25728027"/>
<dbReference type="KEGG" id="mng:MNEG_10826"/>
<dbReference type="OrthoDB" id="427480at2759"/>
<name>A0A0D2KNA5_9CHLO</name>
<sequence length="139" mass="15091">MRRRLLTDSDPALRDRLVQVLFQGNKFQWARLTNLIQLARDGPASSAANANGPSAAGGLDLSDTVRDAVRLVLTDGKLRAQLIEALTEDNRLHVDEVAKLVGMLGPGVDPARIVGSVVRDLPTLSRQVMLSWADRVLVS</sequence>
<protein>
    <submittedName>
        <fullName evidence="1">Putative aarF domain-containing protein kinase</fullName>
        <ecNumber evidence="1">2.7.-.-</ecNumber>
    </submittedName>
</protein>
<accession>A0A0D2KNA5</accession>
<dbReference type="Proteomes" id="UP000054498">
    <property type="component" value="Unassembled WGS sequence"/>
</dbReference>
<dbReference type="EC" id="2.7.-.-" evidence="1"/>
<keyword evidence="1" id="KW-0808">Transferase</keyword>
<dbReference type="GO" id="GO:0016301">
    <property type="term" value="F:kinase activity"/>
    <property type="evidence" value="ECO:0007669"/>
    <property type="project" value="UniProtKB-KW"/>
</dbReference>
<dbReference type="RefSeq" id="XP_013896158.1">
    <property type="nucleotide sequence ID" value="XM_014040704.1"/>
</dbReference>
<organism evidence="1 2">
    <name type="scientific">Monoraphidium neglectum</name>
    <dbReference type="NCBI Taxonomy" id="145388"/>
    <lineage>
        <taxon>Eukaryota</taxon>
        <taxon>Viridiplantae</taxon>
        <taxon>Chlorophyta</taxon>
        <taxon>core chlorophytes</taxon>
        <taxon>Chlorophyceae</taxon>
        <taxon>CS clade</taxon>
        <taxon>Sphaeropleales</taxon>
        <taxon>Selenastraceae</taxon>
        <taxon>Monoraphidium</taxon>
    </lineage>
</organism>